<feature type="non-terminal residue" evidence="1">
    <location>
        <position position="1"/>
    </location>
</feature>
<dbReference type="AlphaFoldDB" id="X1FHF6"/>
<accession>X1FHF6</accession>
<protein>
    <submittedName>
        <fullName evidence="1">Uncharacterized protein</fullName>
    </submittedName>
</protein>
<proteinExistence type="predicted"/>
<gene>
    <name evidence="1" type="ORF">S03H2_19238</name>
</gene>
<dbReference type="EMBL" id="BARU01010035">
    <property type="protein sequence ID" value="GAH44392.1"/>
    <property type="molecule type" value="Genomic_DNA"/>
</dbReference>
<evidence type="ECO:0000313" key="1">
    <source>
        <dbReference type="EMBL" id="GAH44392.1"/>
    </source>
</evidence>
<sequence length="62" mass="6773">DQGLLVKTVFTTKILGSNLAVDDILGVRLFRKAADGSDDLVGDARMIHLHLHFVQNRLGEAT</sequence>
<comment type="caution">
    <text evidence="1">The sequence shown here is derived from an EMBL/GenBank/DDBJ whole genome shotgun (WGS) entry which is preliminary data.</text>
</comment>
<reference evidence="1" key="1">
    <citation type="journal article" date="2014" name="Front. Microbiol.">
        <title>High frequency of phylogenetically diverse reductive dehalogenase-homologous genes in deep subseafloor sedimentary metagenomes.</title>
        <authorList>
            <person name="Kawai M."/>
            <person name="Futagami T."/>
            <person name="Toyoda A."/>
            <person name="Takaki Y."/>
            <person name="Nishi S."/>
            <person name="Hori S."/>
            <person name="Arai W."/>
            <person name="Tsubouchi T."/>
            <person name="Morono Y."/>
            <person name="Uchiyama I."/>
            <person name="Ito T."/>
            <person name="Fujiyama A."/>
            <person name="Inagaki F."/>
            <person name="Takami H."/>
        </authorList>
    </citation>
    <scope>NUCLEOTIDE SEQUENCE</scope>
    <source>
        <strain evidence="1">Expedition CK06-06</strain>
    </source>
</reference>
<name>X1FHF6_9ZZZZ</name>
<organism evidence="1">
    <name type="scientific">marine sediment metagenome</name>
    <dbReference type="NCBI Taxonomy" id="412755"/>
    <lineage>
        <taxon>unclassified sequences</taxon>
        <taxon>metagenomes</taxon>
        <taxon>ecological metagenomes</taxon>
    </lineage>
</organism>